<organism evidence="3 4">
    <name type="scientific">Chrysosporum bergii ANA360D</name>
    <dbReference type="NCBI Taxonomy" id="617107"/>
    <lineage>
        <taxon>Bacteria</taxon>
        <taxon>Bacillati</taxon>
        <taxon>Cyanobacteriota</taxon>
        <taxon>Cyanophyceae</taxon>
        <taxon>Nostocales</taxon>
        <taxon>Nodulariaceae</taxon>
        <taxon>Chrysosporum</taxon>
    </lineage>
</organism>
<dbReference type="EMBL" id="JANQDH010000037">
    <property type="protein sequence ID" value="MDH6059894.1"/>
    <property type="molecule type" value="Genomic_DNA"/>
</dbReference>
<evidence type="ECO:0000256" key="2">
    <source>
        <dbReference type="SAM" id="Phobius"/>
    </source>
</evidence>
<accession>A0AA43KB16</accession>
<dbReference type="AlphaFoldDB" id="A0AA43KB16"/>
<proteinExistence type="predicted"/>
<comment type="caution">
    <text evidence="3">The sequence shown here is derived from an EMBL/GenBank/DDBJ whole genome shotgun (WGS) entry which is preliminary data.</text>
</comment>
<keyword evidence="2" id="KW-0812">Transmembrane</keyword>
<name>A0AA43KB16_9CYAN</name>
<evidence type="ECO:0000313" key="4">
    <source>
        <dbReference type="Proteomes" id="UP001159387"/>
    </source>
</evidence>
<protein>
    <submittedName>
        <fullName evidence="3">Uncharacterized protein</fullName>
    </submittedName>
</protein>
<evidence type="ECO:0000313" key="3">
    <source>
        <dbReference type="EMBL" id="MDH6059894.1"/>
    </source>
</evidence>
<gene>
    <name evidence="3" type="ORF">NWP17_05495</name>
</gene>
<keyword evidence="2" id="KW-0472">Membrane</keyword>
<reference evidence="3 4" key="1">
    <citation type="journal article" date="2023" name="J. Phycol.">
        <title>Chrysosporum ovalisporum is synonymous with the true-branching cyanobacterium Umezakia natans (Nostocales/Aphanizomenonaceae).</title>
        <authorList>
            <person name="McGregor G.B."/>
            <person name="Sendall B.C."/>
            <person name="Niiyama Y."/>
            <person name="Tuji A."/>
            <person name="Willis A."/>
        </authorList>
    </citation>
    <scope>NUCLEOTIDE SEQUENCE [LARGE SCALE GENOMIC DNA]</scope>
    <source>
        <strain evidence="3 4">ANA360D</strain>
    </source>
</reference>
<dbReference type="RefSeq" id="WP_280653904.1">
    <property type="nucleotide sequence ID" value="NZ_JANQDH010000037.1"/>
</dbReference>
<dbReference type="Proteomes" id="UP001159387">
    <property type="component" value="Unassembled WGS sequence"/>
</dbReference>
<evidence type="ECO:0000256" key="1">
    <source>
        <dbReference type="SAM" id="MobiDB-lite"/>
    </source>
</evidence>
<feature type="transmembrane region" description="Helical" evidence="2">
    <location>
        <begin position="87"/>
        <end position="108"/>
    </location>
</feature>
<feature type="region of interest" description="Disordered" evidence="1">
    <location>
        <begin position="175"/>
        <end position="204"/>
    </location>
</feature>
<sequence length="328" mass="36802">MSPSNYIKYIPLCLLISLIVGCDRPPLESETKNPLVVISPSPGVKTQPVDLDQPVNNNSQLIENSTGENQDKSLISKSDLDDIYKRLSLTLSVAGGGFIVLTGLFAWSMSRLVMLEKRLEASNSSNNQTQLTNIQNYVESEFTQIKKWYDNLETKVDNLQQASQNQNLQTYTTRNNQPFTSPSSINTGINPQTPPTRNITHTHPTSSNLETEIIKLYNHGSRSLSANVITVAETSYTVEQRRMGRKIAPVLEENQQGNYWVIQEGSHEYLVPKGNIKINQYNYDTISSCFECLAYHPNHSSNFTLLKLATLSSSGQNWQLVEPGKLQF</sequence>
<keyword evidence="4" id="KW-1185">Reference proteome</keyword>
<keyword evidence="2" id="KW-1133">Transmembrane helix</keyword>